<accession>A0A1H7B694</accession>
<dbReference type="EMBL" id="FNZH01000009">
    <property type="protein sequence ID" value="SEJ71777.1"/>
    <property type="molecule type" value="Genomic_DNA"/>
</dbReference>
<keyword evidence="2" id="KW-1185">Reference proteome</keyword>
<dbReference type="RefSeq" id="WP_092178121.1">
    <property type="nucleotide sequence ID" value="NZ_FNZH01000009.1"/>
</dbReference>
<dbReference type="AlphaFoldDB" id="A0A1H7B694"/>
<evidence type="ECO:0000313" key="2">
    <source>
        <dbReference type="Proteomes" id="UP000199403"/>
    </source>
</evidence>
<sequence>MKRIITYVSLLVLFACQPDVNRDLQINQSFEGEEAYWASKSLDEHLYLVFQPWALFDEESFSDSLPGCPEISRDTAAFTVTLNYDRPGCTEVPVGRKGSITLEYGRESPTEGDTLRLTFTDYEREGTAVVGQRVFRFTELLSGEITVAELTDSLRLLHPEGSSTRLKPAYLHRATMESNKLIELSSQGQMQGRNWSGNAFEVLVDPQKLQSSACLSESLPRPASGTETWTIHRTGGNPVTHELVYTTSDACESKTTIRLDEGVDMEKTP</sequence>
<organism evidence="1 2">
    <name type="scientific">Cyclobacterium xiamenense</name>
    <dbReference type="NCBI Taxonomy" id="1297121"/>
    <lineage>
        <taxon>Bacteria</taxon>
        <taxon>Pseudomonadati</taxon>
        <taxon>Bacteroidota</taxon>
        <taxon>Cytophagia</taxon>
        <taxon>Cytophagales</taxon>
        <taxon>Cyclobacteriaceae</taxon>
        <taxon>Cyclobacterium</taxon>
    </lineage>
</organism>
<dbReference type="OrthoDB" id="838897at2"/>
<name>A0A1H7B694_9BACT</name>
<reference evidence="2" key="1">
    <citation type="submission" date="2016-10" db="EMBL/GenBank/DDBJ databases">
        <authorList>
            <person name="Varghese N."/>
            <person name="Submissions S."/>
        </authorList>
    </citation>
    <scope>NUCLEOTIDE SEQUENCE [LARGE SCALE GENOMIC DNA]</scope>
    <source>
        <strain evidence="2">IBRC-M 10761</strain>
    </source>
</reference>
<dbReference type="Proteomes" id="UP000199403">
    <property type="component" value="Unassembled WGS sequence"/>
</dbReference>
<dbReference type="PROSITE" id="PS51257">
    <property type="entry name" value="PROKAR_LIPOPROTEIN"/>
    <property type="match status" value="1"/>
</dbReference>
<proteinExistence type="predicted"/>
<gene>
    <name evidence="1" type="ORF">SAMN05192553_109104</name>
</gene>
<protein>
    <submittedName>
        <fullName evidence="1">Uncharacterized protein</fullName>
    </submittedName>
</protein>
<evidence type="ECO:0000313" key="1">
    <source>
        <dbReference type="EMBL" id="SEJ71777.1"/>
    </source>
</evidence>